<dbReference type="EMBL" id="ASPP01005621">
    <property type="protein sequence ID" value="ETO30206.1"/>
    <property type="molecule type" value="Genomic_DNA"/>
</dbReference>
<keyword evidence="1" id="KW-0479">Metal-binding</keyword>
<evidence type="ECO:0000313" key="6">
    <source>
        <dbReference type="Proteomes" id="UP000023152"/>
    </source>
</evidence>
<keyword evidence="6" id="KW-1185">Reference proteome</keyword>
<evidence type="ECO:0000256" key="3">
    <source>
        <dbReference type="SAM" id="MobiDB-lite"/>
    </source>
</evidence>
<proteinExistence type="predicted"/>
<evidence type="ECO:0000313" key="5">
    <source>
        <dbReference type="EMBL" id="ETO30206.1"/>
    </source>
</evidence>
<gene>
    <name evidence="5" type="ORF">RFI_06910</name>
</gene>
<feature type="compositionally biased region" description="Basic and acidic residues" evidence="3">
    <location>
        <begin position="224"/>
        <end position="244"/>
    </location>
</feature>
<dbReference type="Proteomes" id="UP000023152">
    <property type="component" value="Unassembled WGS sequence"/>
</dbReference>
<dbReference type="AlphaFoldDB" id="X6NW28"/>
<dbReference type="PANTHER" id="PTHR11347">
    <property type="entry name" value="CYCLIC NUCLEOTIDE PHOSPHODIESTERASE"/>
    <property type="match status" value="1"/>
</dbReference>
<dbReference type="Gene3D" id="1.10.1300.10">
    <property type="entry name" value="3'5'-cyclic nucleotide phosphodiesterase, catalytic domain"/>
    <property type="match status" value="1"/>
</dbReference>
<feature type="compositionally biased region" description="Basic and acidic residues" evidence="3">
    <location>
        <begin position="157"/>
        <end position="180"/>
    </location>
</feature>
<feature type="domain" description="PDEase" evidence="4">
    <location>
        <begin position="1"/>
        <end position="144"/>
    </location>
</feature>
<dbReference type="PROSITE" id="PS51845">
    <property type="entry name" value="PDEASE_I_2"/>
    <property type="match status" value="1"/>
</dbReference>
<dbReference type="GO" id="GO:0007165">
    <property type="term" value="P:signal transduction"/>
    <property type="evidence" value="ECO:0007669"/>
    <property type="project" value="InterPro"/>
</dbReference>
<comment type="caution">
    <text evidence="5">The sequence shown here is derived from an EMBL/GenBank/DDBJ whole genome shotgun (WGS) entry which is preliminary data.</text>
</comment>
<accession>X6NW28</accession>
<feature type="compositionally biased region" description="Polar residues" evidence="3">
    <location>
        <begin position="147"/>
        <end position="156"/>
    </location>
</feature>
<organism evidence="5 6">
    <name type="scientific">Reticulomyxa filosa</name>
    <dbReference type="NCBI Taxonomy" id="46433"/>
    <lineage>
        <taxon>Eukaryota</taxon>
        <taxon>Sar</taxon>
        <taxon>Rhizaria</taxon>
        <taxon>Retaria</taxon>
        <taxon>Foraminifera</taxon>
        <taxon>Monothalamids</taxon>
        <taxon>Reticulomyxidae</taxon>
        <taxon>Reticulomyxa</taxon>
    </lineage>
</organism>
<name>X6NW28_RETFI</name>
<dbReference type="GO" id="GO:0004114">
    <property type="term" value="F:3',5'-cyclic-nucleotide phosphodiesterase activity"/>
    <property type="evidence" value="ECO:0007669"/>
    <property type="project" value="InterPro"/>
</dbReference>
<dbReference type="InterPro" id="IPR002073">
    <property type="entry name" value="PDEase_catalytic_dom"/>
</dbReference>
<feature type="region of interest" description="Disordered" evidence="3">
    <location>
        <begin position="145"/>
        <end position="252"/>
    </location>
</feature>
<dbReference type="Pfam" id="PF00233">
    <property type="entry name" value="PDEase_I"/>
    <property type="match status" value="1"/>
</dbReference>
<feature type="compositionally biased region" description="Basic and acidic residues" evidence="3">
    <location>
        <begin position="196"/>
        <end position="205"/>
    </location>
</feature>
<reference evidence="5 6" key="1">
    <citation type="journal article" date="2013" name="Curr. Biol.">
        <title>The Genome of the Foraminiferan Reticulomyxa filosa.</title>
        <authorList>
            <person name="Glockner G."/>
            <person name="Hulsmann N."/>
            <person name="Schleicher M."/>
            <person name="Noegel A.A."/>
            <person name="Eichinger L."/>
            <person name="Gallinger C."/>
            <person name="Pawlowski J."/>
            <person name="Sierra R."/>
            <person name="Euteneuer U."/>
            <person name="Pillet L."/>
            <person name="Moustafa A."/>
            <person name="Platzer M."/>
            <person name="Groth M."/>
            <person name="Szafranski K."/>
            <person name="Schliwa M."/>
        </authorList>
    </citation>
    <scope>NUCLEOTIDE SEQUENCE [LARGE SCALE GENOMIC DNA]</scope>
</reference>
<evidence type="ECO:0000256" key="2">
    <source>
        <dbReference type="ARBA" id="ARBA00022801"/>
    </source>
</evidence>
<evidence type="ECO:0000259" key="4">
    <source>
        <dbReference type="PROSITE" id="PS51845"/>
    </source>
</evidence>
<keyword evidence="2" id="KW-0378">Hydrolase</keyword>
<protein>
    <submittedName>
        <fullName evidence="5">Phosphodiesterase</fullName>
    </submittedName>
</protein>
<dbReference type="InterPro" id="IPR036971">
    <property type="entry name" value="PDEase_catalytic_dom_sf"/>
</dbReference>
<dbReference type="SUPFAM" id="SSF109604">
    <property type="entry name" value="HD-domain/PDEase-like"/>
    <property type="match status" value="1"/>
</dbReference>
<dbReference type="GO" id="GO:0046872">
    <property type="term" value="F:metal ion binding"/>
    <property type="evidence" value="ECO:0007669"/>
    <property type="project" value="UniProtKB-KW"/>
</dbReference>
<sequence>MVEDVICQEAPLRVDGIVNERFFLLETVVHLADVSNPAKPLEIAKTWAYRVMDEFYHQALLTLCFCICVYMCQGDEERKLGIPVTPMMDKQSPSAQIAKVQVGFLQFVIVPFFESFNALCPDIEECFVTLKKNLEYWKEQCKEPQASHVSTIPNRGSVDRNSTENADEAKQTGGSEDSKTKTKTKQRKSPQNPKVPSREPRLKSIEEEDNDDEVTSSSQSSSHNEQRAATEKRMADLLEAEKQQRNNPNSGS</sequence>
<dbReference type="OrthoDB" id="546632at2759"/>
<evidence type="ECO:0000256" key="1">
    <source>
        <dbReference type="ARBA" id="ARBA00022723"/>
    </source>
</evidence>